<name>A0A1A0H8D2_9ASCO</name>
<gene>
    <name evidence="3" type="ORF">METBIDRAFT_16165</name>
</gene>
<protein>
    <recommendedName>
        <fullName evidence="2">VanZ-like domain-containing protein</fullName>
    </recommendedName>
</protein>
<evidence type="ECO:0000259" key="2">
    <source>
        <dbReference type="Pfam" id="PF04892"/>
    </source>
</evidence>
<feature type="domain" description="VanZ-like" evidence="2">
    <location>
        <begin position="22"/>
        <end position="96"/>
    </location>
</feature>
<dbReference type="PANTHER" id="PTHR28008">
    <property type="entry name" value="DOMAIN PROTEIN, PUTATIVE (AFU_ORTHOLOGUE AFUA_3G10980)-RELATED"/>
    <property type="match status" value="1"/>
</dbReference>
<keyword evidence="1" id="KW-1133">Transmembrane helix</keyword>
<keyword evidence="1" id="KW-0472">Membrane</keyword>
<dbReference type="EMBL" id="LXTC01000005">
    <property type="protein sequence ID" value="OBA20147.1"/>
    <property type="molecule type" value="Genomic_DNA"/>
</dbReference>
<dbReference type="Proteomes" id="UP000092555">
    <property type="component" value="Unassembled WGS sequence"/>
</dbReference>
<dbReference type="GeneID" id="30027604"/>
<evidence type="ECO:0000256" key="1">
    <source>
        <dbReference type="SAM" id="Phobius"/>
    </source>
</evidence>
<feature type="transmembrane region" description="Helical" evidence="1">
    <location>
        <begin position="25"/>
        <end position="41"/>
    </location>
</feature>
<organism evidence="3 4">
    <name type="scientific">Metschnikowia bicuspidata var. bicuspidata NRRL YB-4993</name>
    <dbReference type="NCBI Taxonomy" id="869754"/>
    <lineage>
        <taxon>Eukaryota</taxon>
        <taxon>Fungi</taxon>
        <taxon>Dikarya</taxon>
        <taxon>Ascomycota</taxon>
        <taxon>Saccharomycotina</taxon>
        <taxon>Pichiomycetes</taxon>
        <taxon>Metschnikowiaceae</taxon>
        <taxon>Metschnikowia</taxon>
    </lineage>
</organism>
<accession>A0A1A0H8D2</accession>
<dbReference type="Pfam" id="PF04892">
    <property type="entry name" value="VanZ"/>
    <property type="match status" value="1"/>
</dbReference>
<dbReference type="NCBIfam" id="NF037970">
    <property type="entry name" value="vanZ_1"/>
    <property type="match status" value="1"/>
</dbReference>
<evidence type="ECO:0000313" key="3">
    <source>
        <dbReference type="EMBL" id="OBA20147.1"/>
    </source>
</evidence>
<dbReference type="RefSeq" id="XP_018710672.1">
    <property type="nucleotide sequence ID" value="XM_018854628.1"/>
</dbReference>
<dbReference type="InterPro" id="IPR006976">
    <property type="entry name" value="VanZ-like"/>
</dbReference>
<comment type="caution">
    <text evidence="3">The sequence shown here is derived from an EMBL/GenBank/DDBJ whole genome shotgun (WGS) entry which is preliminary data.</text>
</comment>
<feature type="non-terminal residue" evidence="3">
    <location>
        <position position="1"/>
    </location>
</feature>
<dbReference type="PANTHER" id="PTHR28008:SF1">
    <property type="entry name" value="DOMAIN PROTEIN, PUTATIVE (AFU_ORTHOLOGUE AFUA_3G10980)-RELATED"/>
    <property type="match status" value="1"/>
</dbReference>
<sequence>VFCTSLLLAAYLGFSLIALGHDKAIHFVTFFILTAEFYFLWETHRPWKLTVATMTLGAGVLLEYVQTIVNPNRTFDYVDIVYNVHGSLLAVAGCCLL</sequence>
<evidence type="ECO:0000313" key="4">
    <source>
        <dbReference type="Proteomes" id="UP000092555"/>
    </source>
</evidence>
<dbReference type="AlphaFoldDB" id="A0A1A0H8D2"/>
<keyword evidence="1" id="KW-0812">Transmembrane</keyword>
<proteinExistence type="predicted"/>
<keyword evidence="4" id="KW-1185">Reference proteome</keyword>
<feature type="non-terminal residue" evidence="3">
    <location>
        <position position="97"/>
    </location>
</feature>
<reference evidence="3 4" key="1">
    <citation type="submission" date="2016-05" db="EMBL/GenBank/DDBJ databases">
        <title>Comparative genomics of biotechnologically important yeasts.</title>
        <authorList>
            <consortium name="DOE Joint Genome Institute"/>
            <person name="Riley R."/>
            <person name="Haridas S."/>
            <person name="Wolfe K.H."/>
            <person name="Lopes M.R."/>
            <person name="Hittinger C.T."/>
            <person name="Goker M."/>
            <person name="Salamov A."/>
            <person name="Wisecaver J."/>
            <person name="Long T.M."/>
            <person name="Aerts A.L."/>
            <person name="Barry K."/>
            <person name="Choi C."/>
            <person name="Clum A."/>
            <person name="Coughlan A.Y."/>
            <person name="Deshpande S."/>
            <person name="Douglass A.P."/>
            <person name="Hanson S.J."/>
            <person name="Klenk H.-P."/>
            <person name="LaButti K."/>
            <person name="Lapidus A."/>
            <person name="Lindquist E."/>
            <person name="Lipzen A."/>
            <person name="Meier-kolthoff J.P."/>
            <person name="Ohm R.A."/>
            <person name="Otillar R.P."/>
            <person name="Pangilinan J."/>
            <person name="Peng Y."/>
            <person name="Rokas A."/>
            <person name="Rosa C.A."/>
            <person name="Scheuner C."/>
            <person name="Sibirny A.A."/>
            <person name="Slot J.C."/>
            <person name="Stielow J.B."/>
            <person name="Sun H."/>
            <person name="Kurtzman C.P."/>
            <person name="Blackwell M."/>
            <person name="Grigoriev I.V."/>
            <person name="Jeffries T.W."/>
        </authorList>
    </citation>
    <scope>NUCLEOTIDE SEQUENCE [LARGE SCALE GENOMIC DNA]</scope>
    <source>
        <strain evidence="3 4">NRRL YB-4993</strain>
    </source>
</reference>
<dbReference type="OrthoDB" id="63581at2759"/>